<sequence>MILYRTAKWAEERKQLARHLTQQNVDHEGVQDEMAQFDMQMIKETESWKEGLNSPLM</sequence>
<evidence type="ECO:0000313" key="1">
    <source>
        <dbReference type="EMBL" id="MFD2671192.1"/>
    </source>
</evidence>
<accession>A0ABW5R7Z6</accession>
<dbReference type="EMBL" id="JBHUMM010000010">
    <property type="protein sequence ID" value="MFD2671192.1"/>
    <property type="molecule type" value="Genomic_DNA"/>
</dbReference>
<organism evidence="1 2">
    <name type="scientific">Marinicrinis sediminis</name>
    <dbReference type="NCBI Taxonomy" id="1652465"/>
    <lineage>
        <taxon>Bacteria</taxon>
        <taxon>Bacillati</taxon>
        <taxon>Bacillota</taxon>
        <taxon>Bacilli</taxon>
        <taxon>Bacillales</taxon>
        <taxon>Paenibacillaceae</taxon>
    </lineage>
</organism>
<reference evidence="2" key="1">
    <citation type="journal article" date="2019" name="Int. J. Syst. Evol. Microbiol.">
        <title>The Global Catalogue of Microorganisms (GCM) 10K type strain sequencing project: providing services to taxonomists for standard genome sequencing and annotation.</title>
        <authorList>
            <consortium name="The Broad Institute Genomics Platform"/>
            <consortium name="The Broad Institute Genome Sequencing Center for Infectious Disease"/>
            <person name="Wu L."/>
            <person name="Ma J."/>
        </authorList>
    </citation>
    <scope>NUCLEOTIDE SEQUENCE [LARGE SCALE GENOMIC DNA]</scope>
    <source>
        <strain evidence="2">KCTC 33676</strain>
    </source>
</reference>
<protein>
    <submittedName>
        <fullName evidence="1">Uncharacterized protein</fullName>
    </submittedName>
</protein>
<comment type="caution">
    <text evidence="1">The sequence shown here is derived from an EMBL/GenBank/DDBJ whole genome shotgun (WGS) entry which is preliminary data.</text>
</comment>
<proteinExistence type="predicted"/>
<gene>
    <name evidence="1" type="ORF">ACFSUC_06195</name>
</gene>
<evidence type="ECO:0000313" key="2">
    <source>
        <dbReference type="Proteomes" id="UP001597497"/>
    </source>
</evidence>
<dbReference type="RefSeq" id="WP_379928628.1">
    <property type="nucleotide sequence ID" value="NZ_JBHUMM010000010.1"/>
</dbReference>
<dbReference type="Proteomes" id="UP001597497">
    <property type="component" value="Unassembled WGS sequence"/>
</dbReference>
<keyword evidence="2" id="KW-1185">Reference proteome</keyword>
<name>A0ABW5R7Z6_9BACL</name>